<dbReference type="AlphaFoldDB" id="A0A9E3H7U8"/>
<reference evidence="1" key="2">
    <citation type="journal article" date="2022" name="Microbiol. Resour. Announc.">
        <title>Metagenome Sequencing to Explore Phylogenomics of Terrestrial Cyanobacteria.</title>
        <authorList>
            <person name="Ward R.D."/>
            <person name="Stajich J.E."/>
            <person name="Johansen J.R."/>
            <person name="Huntemann M."/>
            <person name="Clum A."/>
            <person name="Foster B."/>
            <person name="Foster B."/>
            <person name="Roux S."/>
            <person name="Palaniappan K."/>
            <person name="Varghese N."/>
            <person name="Mukherjee S."/>
            <person name="Reddy T.B.K."/>
            <person name="Daum C."/>
            <person name="Copeland A."/>
            <person name="Chen I.A."/>
            <person name="Ivanova N.N."/>
            <person name="Kyrpides N.C."/>
            <person name="Shapiro N."/>
            <person name="Eloe-Fadrosh E.A."/>
            <person name="Pietrasiak N."/>
        </authorList>
    </citation>
    <scope>NUCLEOTIDE SEQUENCE</scope>
    <source>
        <strain evidence="1">HA4357-MV3</strain>
    </source>
</reference>
<reference evidence="1" key="1">
    <citation type="submission" date="2021-05" db="EMBL/GenBank/DDBJ databases">
        <authorList>
            <person name="Pietrasiak N."/>
            <person name="Ward R."/>
            <person name="Stajich J.E."/>
            <person name="Kurbessoian T."/>
        </authorList>
    </citation>
    <scope>NUCLEOTIDE SEQUENCE</scope>
    <source>
        <strain evidence="1">HA4357-MV3</strain>
    </source>
</reference>
<protein>
    <submittedName>
        <fullName evidence="1">DUF1269 domain-containing protein</fullName>
    </submittedName>
</protein>
<sequence length="187" mass="20425">MKNVAENPINLIVARFANQEQAVEVLEELKHLKKEKMIGLWNAAVITKDENGKLFFKQTVQTVGIKRSVGICGILGAIIGILAGGPIAGIVLGSTSGTLSGKFMDLGFDKQEFREIGYSLGADSSAIIAIIEHKWVRELVDTLTELGAKITCQRLKDEVAVAIAIDADFENVNRLNHEYMVCKYGHP</sequence>
<name>A0A9E3H7U8_9NOST</name>
<dbReference type="Proteomes" id="UP000813215">
    <property type="component" value="Unassembled WGS sequence"/>
</dbReference>
<proteinExistence type="predicted"/>
<accession>A0A9E3H7U8</accession>
<evidence type="ECO:0000313" key="1">
    <source>
        <dbReference type="EMBL" id="MBW4432550.1"/>
    </source>
</evidence>
<dbReference type="EMBL" id="JAHHHW010000087">
    <property type="protein sequence ID" value="MBW4432550.1"/>
    <property type="molecule type" value="Genomic_DNA"/>
</dbReference>
<dbReference type="Pfam" id="PF06897">
    <property type="entry name" value="DUF1269"/>
    <property type="match status" value="1"/>
</dbReference>
<dbReference type="InterPro" id="IPR009200">
    <property type="entry name" value="DUF1269_membrane"/>
</dbReference>
<evidence type="ECO:0000313" key="2">
    <source>
        <dbReference type="Proteomes" id="UP000813215"/>
    </source>
</evidence>
<gene>
    <name evidence="1" type="ORF">KME28_12655</name>
</gene>
<organism evidence="1 2">
    <name type="scientific">Pelatocladus maniniholoensis HA4357-MV3</name>
    <dbReference type="NCBI Taxonomy" id="1117104"/>
    <lineage>
        <taxon>Bacteria</taxon>
        <taxon>Bacillati</taxon>
        <taxon>Cyanobacteriota</taxon>
        <taxon>Cyanophyceae</taxon>
        <taxon>Nostocales</taxon>
        <taxon>Nostocaceae</taxon>
        <taxon>Pelatocladus</taxon>
    </lineage>
</organism>
<comment type="caution">
    <text evidence="1">The sequence shown here is derived from an EMBL/GenBank/DDBJ whole genome shotgun (WGS) entry which is preliminary data.</text>
</comment>